<gene>
    <name evidence="4" type="ORF">Aory05_000660100</name>
</gene>
<evidence type="ECO:0000313" key="5">
    <source>
        <dbReference type="Proteomes" id="UP001165189"/>
    </source>
</evidence>
<dbReference type="PANTHER" id="PTHR47706">
    <property type="entry name" value="NMRA-LIKE FAMILY PROTEIN"/>
    <property type="match status" value="1"/>
</dbReference>
<dbReference type="EMBL" id="BSYB01000025">
    <property type="protein sequence ID" value="GMG47889.1"/>
    <property type="molecule type" value="Genomic_DNA"/>
</dbReference>
<accession>A0ABQ6L0G9</accession>
<evidence type="ECO:0000313" key="4">
    <source>
        <dbReference type="EMBL" id="GMG47889.1"/>
    </source>
</evidence>
<evidence type="ECO:0000256" key="2">
    <source>
        <dbReference type="ARBA" id="ARBA00023002"/>
    </source>
</evidence>
<evidence type="ECO:0000256" key="1">
    <source>
        <dbReference type="ARBA" id="ARBA00022857"/>
    </source>
</evidence>
<organism evidence="4 5">
    <name type="scientific">Aspergillus oryzae var. brunneus</name>
    <dbReference type="NCBI Taxonomy" id="332754"/>
    <lineage>
        <taxon>Eukaryota</taxon>
        <taxon>Fungi</taxon>
        <taxon>Dikarya</taxon>
        <taxon>Ascomycota</taxon>
        <taxon>Pezizomycotina</taxon>
        <taxon>Eurotiomycetes</taxon>
        <taxon>Eurotiomycetidae</taxon>
        <taxon>Eurotiales</taxon>
        <taxon>Aspergillaceae</taxon>
        <taxon>Aspergillus</taxon>
        <taxon>Aspergillus subgen. Circumdati</taxon>
    </lineage>
</organism>
<dbReference type="InterPro" id="IPR036291">
    <property type="entry name" value="NAD(P)-bd_dom_sf"/>
</dbReference>
<name>A0ABQ6L0G9_ASPOZ</name>
<dbReference type="PANTHER" id="PTHR47706:SF9">
    <property type="entry name" value="NMRA-LIKE DOMAIN-CONTAINING PROTEIN-RELATED"/>
    <property type="match status" value="1"/>
</dbReference>
<proteinExistence type="predicted"/>
<dbReference type="Pfam" id="PF01370">
    <property type="entry name" value="Epimerase"/>
    <property type="match status" value="1"/>
</dbReference>
<comment type="caution">
    <text evidence="4">The sequence shown here is derived from an EMBL/GenBank/DDBJ whole genome shotgun (WGS) entry which is preliminary data.</text>
</comment>
<feature type="domain" description="NAD-dependent epimerase/dehydratase" evidence="3">
    <location>
        <begin position="6"/>
        <end position="78"/>
    </location>
</feature>
<dbReference type="Gene3D" id="3.40.50.720">
    <property type="entry name" value="NAD(P)-binding Rossmann-like Domain"/>
    <property type="match status" value="1"/>
</dbReference>
<keyword evidence="2" id="KW-0560">Oxidoreductase</keyword>
<reference evidence="4" key="1">
    <citation type="submission" date="2023-04" db="EMBL/GenBank/DDBJ databases">
        <title>Aspergillus oryzae var. brunneus NBRC 4377.</title>
        <authorList>
            <person name="Ichikawa N."/>
            <person name="Sato H."/>
            <person name="Tonouchi N."/>
        </authorList>
    </citation>
    <scope>NUCLEOTIDE SEQUENCE</scope>
    <source>
        <strain evidence="4">NBRC 4377</strain>
    </source>
</reference>
<keyword evidence="1" id="KW-0521">NADP</keyword>
<evidence type="ECO:0000259" key="3">
    <source>
        <dbReference type="Pfam" id="PF01370"/>
    </source>
</evidence>
<dbReference type="Proteomes" id="UP001165189">
    <property type="component" value="Unassembled WGS sequence"/>
</dbReference>
<dbReference type="InterPro" id="IPR001509">
    <property type="entry name" value="Epimerase_deHydtase"/>
</dbReference>
<dbReference type="SUPFAM" id="SSF51735">
    <property type="entry name" value="NAD(P)-binding Rossmann-fold domains"/>
    <property type="match status" value="1"/>
</dbReference>
<sequence length="82" mass="8835">MAFNRIAVYGHRGFVGSRVVPALIASGAPITVLHRPSSDTSNLPDHVRKIEVDVLDEDALVGALQNIDIVMSVRATAHLCLF</sequence>
<protein>
    <submittedName>
        <fullName evidence="4">Unnamed protein product</fullName>
    </submittedName>
</protein>
<dbReference type="InterPro" id="IPR051609">
    <property type="entry name" value="NmrA/Isoflavone_reductase-like"/>
</dbReference>
<keyword evidence="5" id="KW-1185">Reference proteome</keyword>